<protein>
    <recommendedName>
        <fullName evidence="6">HTH-type transcriptional regulator SarZ</fullName>
    </recommendedName>
    <alternativeName>
        <fullName evidence="7">Staphylococcal accessory regulator Z</fullName>
    </alternativeName>
</protein>
<dbReference type="InterPro" id="IPR000835">
    <property type="entry name" value="HTH_MarR-typ"/>
</dbReference>
<dbReference type="RefSeq" id="WP_072874474.1">
    <property type="nucleotide sequence ID" value="NZ_FRAF01000016.1"/>
</dbReference>
<keyword evidence="4" id="KW-0804">Transcription</keyword>
<name>A0A1M6TFT1_9BACL</name>
<dbReference type="Proteomes" id="UP000184016">
    <property type="component" value="Unassembled WGS sequence"/>
</dbReference>
<comment type="similarity">
    <text evidence="5">Belongs to the SarZ family.</text>
</comment>
<accession>A0A1M6TFT1</accession>
<dbReference type="GO" id="GO:0003677">
    <property type="term" value="F:DNA binding"/>
    <property type="evidence" value="ECO:0007669"/>
    <property type="project" value="UniProtKB-KW"/>
</dbReference>
<keyword evidence="2" id="KW-0805">Transcription regulation</keyword>
<proteinExistence type="inferred from homology"/>
<feature type="domain" description="HTH marR-type" evidence="8">
    <location>
        <begin position="5"/>
        <end position="139"/>
    </location>
</feature>
<evidence type="ECO:0000256" key="6">
    <source>
        <dbReference type="ARBA" id="ARBA00047188"/>
    </source>
</evidence>
<comment type="subcellular location">
    <subcellularLocation>
        <location evidence="1">Cytoplasm</location>
    </subcellularLocation>
</comment>
<dbReference type="InterPro" id="IPR055166">
    <property type="entry name" value="Transc_reg_Sar_Rot_HTH"/>
</dbReference>
<gene>
    <name evidence="9" type="ORF">SAMN05443507_11665</name>
</gene>
<evidence type="ECO:0000256" key="4">
    <source>
        <dbReference type="ARBA" id="ARBA00023163"/>
    </source>
</evidence>
<dbReference type="SMART" id="SM00347">
    <property type="entry name" value="HTH_MARR"/>
    <property type="match status" value="1"/>
</dbReference>
<dbReference type="Pfam" id="PF22381">
    <property type="entry name" value="Staph_reg_Sar_Rot"/>
    <property type="match status" value="1"/>
</dbReference>
<evidence type="ECO:0000259" key="8">
    <source>
        <dbReference type="PROSITE" id="PS50995"/>
    </source>
</evidence>
<evidence type="ECO:0000313" key="9">
    <source>
        <dbReference type="EMBL" id="SHK55840.1"/>
    </source>
</evidence>
<dbReference type="OrthoDB" id="2376601at2"/>
<reference evidence="10" key="1">
    <citation type="submission" date="2016-11" db="EMBL/GenBank/DDBJ databases">
        <authorList>
            <person name="Varghese N."/>
            <person name="Submissions S."/>
        </authorList>
    </citation>
    <scope>NUCLEOTIDE SEQUENCE [LARGE SCALE GENOMIC DNA]</scope>
    <source>
        <strain evidence="10">USBA-503</strain>
    </source>
</reference>
<dbReference type="InterPro" id="IPR036390">
    <property type="entry name" value="WH_DNA-bd_sf"/>
</dbReference>
<evidence type="ECO:0000256" key="3">
    <source>
        <dbReference type="ARBA" id="ARBA00023125"/>
    </source>
</evidence>
<evidence type="ECO:0000256" key="7">
    <source>
        <dbReference type="ARBA" id="ARBA00047207"/>
    </source>
</evidence>
<evidence type="ECO:0000256" key="2">
    <source>
        <dbReference type="ARBA" id="ARBA00023015"/>
    </source>
</evidence>
<dbReference type="InterPro" id="IPR036388">
    <property type="entry name" value="WH-like_DNA-bd_sf"/>
</dbReference>
<dbReference type="STRING" id="1830138.SAMN05443507_11665"/>
<evidence type="ECO:0000313" key="10">
    <source>
        <dbReference type="Proteomes" id="UP000184016"/>
    </source>
</evidence>
<evidence type="ECO:0000256" key="1">
    <source>
        <dbReference type="ARBA" id="ARBA00004496"/>
    </source>
</evidence>
<sequence>MLEIRYQLLQSYREIYRLLSMKLRSIARDHGLSHEEVMILKVLQKEQFLNLKQLSEKMEITMARCSYLTNLLTDAGLINRTYSLTDRRKILLRLSIEGEEKIERIFGKGSEFETIILNAFSLNDEQINKLINAHYIIIKNLHCMESHGGMKE</sequence>
<dbReference type="AlphaFoldDB" id="A0A1M6TFT1"/>
<keyword evidence="10" id="KW-1185">Reference proteome</keyword>
<organism evidence="9 10">
    <name type="scientific">Alicyclobacillus tolerans</name>
    <dbReference type="NCBI Taxonomy" id="90970"/>
    <lineage>
        <taxon>Bacteria</taxon>
        <taxon>Bacillati</taxon>
        <taxon>Bacillota</taxon>
        <taxon>Bacilli</taxon>
        <taxon>Bacillales</taxon>
        <taxon>Alicyclobacillaceae</taxon>
        <taxon>Alicyclobacillus</taxon>
    </lineage>
</organism>
<dbReference type="Gene3D" id="1.10.10.10">
    <property type="entry name" value="Winged helix-like DNA-binding domain superfamily/Winged helix DNA-binding domain"/>
    <property type="match status" value="1"/>
</dbReference>
<dbReference type="EMBL" id="FRAF01000016">
    <property type="protein sequence ID" value="SHK55840.1"/>
    <property type="molecule type" value="Genomic_DNA"/>
</dbReference>
<dbReference type="PROSITE" id="PS50995">
    <property type="entry name" value="HTH_MARR_2"/>
    <property type="match status" value="1"/>
</dbReference>
<keyword evidence="3 9" id="KW-0238">DNA-binding</keyword>
<dbReference type="PANTHER" id="PTHR42756">
    <property type="entry name" value="TRANSCRIPTIONAL REGULATOR, MARR"/>
    <property type="match status" value="1"/>
</dbReference>
<evidence type="ECO:0000256" key="5">
    <source>
        <dbReference type="ARBA" id="ARBA00046337"/>
    </source>
</evidence>
<dbReference type="SUPFAM" id="SSF46785">
    <property type="entry name" value="Winged helix' DNA-binding domain"/>
    <property type="match status" value="1"/>
</dbReference>
<dbReference type="GO" id="GO:0003700">
    <property type="term" value="F:DNA-binding transcription factor activity"/>
    <property type="evidence" value="ECO:0007669"/>
    <property type="project" value="InterPro"/>
</dbReference>
<dbReference type="PANTHER" id="PTHR42756:SF1">
    <property type="entry name" value="TRANSCRIPTIONAL REPRESSOR OF EMRAB OPERON"/>
    <property type="match status" value="1"/>
</dbReference>